<dbReference type="EMBL" id="CAJPEV010018074">
    <property type="protein sequence ID" value="CAG0907615.1"/>
    <property type="molecule type" value="Genomic_DNA"/>
</dbReference>
<dbReference type="EMBL" id="LR917592">
    <property type="protein sequence ID" value="CAD7255134.1"/>
    <property type="molecule type" value="Genomic_DNA"/>
</dbReference>
<evidence type="ECO:0000313" key="2">
    <source>
        <dbReference type="Proteomes" id="UP000677054"/>
    </source>
</evidence>
<reference evidence="1" key="1">
    <citation type="submission" date="2020-11" db="EMBL/GenBank/DDBJ databases">
        <authorList>
            <person name="Tran Van P."/>
        </authorList>
    </citation>
    <scope>NUCLEOTIDE SEQUENCE</scope>
</reference>
<accession>A0A7R9AJK8</accession>
<evidence type="ECO:0000313" key="1">
    <source>
        <dbReference type="EMBL" id="CAD7255134.1"/>
    </source>
</evidence>
<keyword evidence="2" id="KW-1185">Reference proteome</keyword>
<gene>
    <name evidence="1" type="ORF">DSTB1V02_LOCUS14879</name>
</gene>
<organism evidence="1">
    <name type="scientific">Darwinula stevensoni</name>
    <dbReference type="NCBI Taxonomy" id="69355"/>
    <lineage>
        <taxon>Eukaryota</taxon>
        <taxon>Metazoa</taxon>
        <taxon>Ecdysozoa</taxon>
        <taxon>Arthropoda</taxon>
        <taxon>Crustacea</taxon>
        <taxon>Oligostraca</taxon>
        <taxon>Ostracoda</taxon>
        <taxon>Podocopa</taxon>
        <taxon>Podocopida</taxon>
        <taxon>Darwinulocopina</taxon>
        <taxon>Darwinuloidea</taxon>
        <taxon>Darwinulidae</taxon>
        <taxon>Darwinula</taxon>
    </lineage>
</organism>
<name>A0A7R9AJK8_9CRUS</name>
<sequence length="21" mass="2238">MSLRGFLVPPIHAPSLEGTTN</sequence>
<protein>
    <submittedName>
        <fullName evidence="1">Uncharacterized protein</fullName>
    </submittedName>
</protein>
<dbReference type="AlphaFoldDB" id="A0A7R9AJK8"/>
<proteinExistence type="predicted"/>
<dbReference type="Proteomes" id="UP000677054">
    <property type="component" value="Unassembled WGS sequence"/>
</dbReference>